<dbReference type="GO" id="GO:0006552">
    <property type="term" value="P:L-leucine catabolic process"/>
    <property type="evidence" value="ECO:0007669"/>
    <property type="project" value="TreeGrafter"/>
</dbReference>
<evidence type="ECO:0000256" key="3">
    <source>
        <dbReference type="ARBA" id="ARBA00023239"/>
    </source>
</evidence>
<evidence type="ECO:0000313" key="5">
    <source>
        <dbReference type="EMBL" id="SVA31833.1"/>
    </source>
</evidence>
<feature type="domain" description="Pyruvate carboxyltransferase" evidence="4">
    <location>
        <begin position="4"/>
        <end position="271"/>
    </location>
</feature>
<keyword evidence="2" id="KW-0479">Metal-binding</keyword>
<dbReference type="AlphaFoldDB" id="A0A381UXZ0"/>
<proteinExistence type="inferred from homology"/>
<gene>
    <name evidence="5" type="ORF">METZ01_LOCUS84687</name>
</gene>
<dbReference type="InterPro" id="IPR043594">
    <property type="entry name" value="HMGL"/>
</dbReference>
<name>A0A381UXZ0_9ZZZZ</name>
<dbReference type="Pfam" id="PF00682">
    <property type="entry name" value="HMGL-like"/>
    <property type="match status" value="1"/>
</dbReference>
<evidence type="ECO:0000256" key="2">
    <source>
        <dbReference type="ARBA" id="ARBA00022723"/>
    </source>
</evidence>
<accession>A0A381UXZ0</accession>
<dbReference type="EMBL" id="UINC01007175">
    <property type="protein sequence ID" value="SVA31833.1"/>
    <property type="molecule type" value="Genomic_DNA"/>
</dbReference>
<comment type="similarity">
    <text evidence="1">Belongs to the HMG-CoA lyase family.</text>
</comment>
<organism evidence="5">
    <name type="scientific">marine metagenome</name>
    <dbReference type="NCBI Taxonomy" id="408172"/>
    <lineage>
        <taxon>unclassified sequences</taxon>
        <taxon>metagenomes</taxon>
        <taxon>ecological metagenomes</taxon>
    </lineage>
</organism>
<dbReference type="GO" id="GO:0046951">
    <property type="term" value="P:ketone body biosynthetic process"/>
    <property type="evidence" value="ECO:0007669"/>
    <property type="project" value="TreeGrafter"/>
</dbReference>
<dbReference type="NCBIfam" id="NF004283">
    <property type="entry name" value="PRK05692.1"/>
    <property type="match status" value="1"/>
</dbReference>
<protein>
    <recommendedName>
        <fullName evidence="4">Pyruvate carboxyltransferase domain-containing protein</fullName>
    </recommendedName>
</protein>
<evidence type="ECO:0000256" key="1">
    <source>
        <dbReference type="ARBA" id="ARBA00009405"/>
    </source>
</evidence>
<dbReference type="InterPro" id="IPR013785">
    <property type="entry name" value="Aldolase_TIM"/>
</dbReference>
<dbReference type="PANTHER" id="PTHR42738:SF7">
    <property type="entry name" value="HYDROXYMETHYLGLUTARYL-COA LYASE"/>
    <property type="match status" value="1"/>
</dbReference>
<dbReference type="CDD" id="cd07938">
    <property type="entry name" value="DRE_TIM_HMGL"/>
    <property type="match status" value="1"/>
</dbReference>
<reference evidence="5" key="1">
    <citation type="submission" date="2018-05" db="EMBL/GenBank/DDBJ databases">
        <authorList>
            <person name="Lanie J.A."/>
            <person name="Ng W.-L."/>
            <person name="Kazmierczak K.M."/>
            <person name="Andrzejewski T.M."/>
            <person name="Davidsen T.M."/>
            <person name="Wayne K.J."/>
            <person name="Tettelin H."/>
            <person name="Glass J.I."/>
            <person name="Rusch D."/>
            <person name="Podicherti R."/>
            <person name="Tsui H.-C.T."/>
            <person name="Winkler M.E."/>
        </authorList>
    </citation>
    <scope>NUCLEOTIDE SEQUENCE</scope>
</reference>
<keyword evidence="3" id="KW-0456">Lyase</keyword>
<dbReference type="FunFam" id="3.20.20.70:FF:000071">
    <property type="entry name" value="Hydroxymethylglutaryl-CoA lyase"/>
    <property type="match status" value="1"/>
</dbReference>
<sequence>MEKVRIVEVAPRDGLQSIPLNIPTKKKVELINRLSSTGLQEIEVTSFVSPKWVPQLSDAPEVSRLIKKNPLVRYTALVPNKIGLNKAIESGYKSVAFITTCSETFSQKNTNCTISESLETIASLRSLWSKHNMHVRVYISTVWYCPFEGKMNTDPLINVVQKLIDLNIDEISLADTIGKAKKGDVEEILEIILKYWDPSKFALHFHDTYKNAKQNIISGINLGFRNFDSSVGGIGGCPYAPGSSGNVATESVLEICENNGFDTGINKQSLSDAGKYISDILHKGKKTNG</sequence>
<dbReference type="InterPro" id="IPR000891">
    <property type="entry name" value="PYR_CT"/>
</dbReference>
<dbReference type="GO" id="GO:0046872">
    <property type="term" value="F:metal ion binding"/>
    <property type="evidence" value="ECO:0007669"/>
    <property type="project" value="UniProtKB-KW"/>
</dbReference>
<evidence type="ECO:0000259" key="4">
    <source>
        <dbReference type="PROSITE" id="PS50991"/>
    </source>
</evidence>
<dbReference type="PANTHER" id="PTHR42738">
    <property type="entry name" value="HYDROXYMETHYLGLUTARYL-COA LYASE"/>
    <property type="match status" value="1"/>
</dbReference>
<dbReference type="PROSITE" id="PS50991">
    <property type="entry name" value="PYR_CT"/>
    <property type="match status" value="1"/>
</dbReference>
<dbReference type="GO" id="GO:0004419">
    <property type="term" value="F:hydroxymethylglutaryl-CoA lyase activity"/>
    <property type="evidence" value="ECO:0007669"/>
    <property type="project" value="TreeGrafter"/>
</dbReference>
<dbReference type="SUPFAM" id="SSF51569">
    <property type="entry name" value="Aldolase"/>
    <property type="match status" value="1"/>
</dbReference>
<dbReference type="Gene3D" id="3.20.20.70">
    <property type="entry name" value="Aldolase class I"/>
    <property type="match status" value="1"/>
</dbReference>